<accession>A0A0F9C3X6</accession>
<evidence type="ECO:0000313" key="1">
    <source>
        <dbReference type="EMBL" id="KKL28924.1"/>
    </source>
</evidence>
<proteinExistence type="predicted"/>
<sequence>MANNESTWDILEEKVDTLRQEQLEKAKNDPQIAHELYVTGLFPEVEEYCYPYKPELWKKALEGQEKIFTILYFEYKTGAAKSGYGMISEYVPTSQNFVHRDMWIDDAKLTSRS</sequence>
<protein>
    <submittedName>
        <fullName evidence="1">Uncharacterized protein</fullName>
    </submittedName>
</protein>
<dbReference type="AlphaFoldDB" id="A0A0F9C3X6"/>
<reference evidence="1" key="1">
    <citation type="journal article" date="2015" name="Nature">
        <title>Complex archaea that bridge the gap between prokaryotes and eukaryotes.</title>
        <authorList>
            <person name="Spang A."/>
            <person name="Saw J.H."/>
            <person name="Jorgensen S.L."/>
            <person name="Zaremba-Niedzwiedzka K."/>
            <person name="Martijn J."/>
            <person name="Lind A.E."/>
            <person name="van Eijk R."/>
            <person name="Schleper C."/>
            <person name="Guy L."/>
            <person name="Ettema T.J."/>
        </authorList>
    </citation>
    <scope>NUCLEOTIDE SEQUENCE</scope>
</reference>
<gene>
    <name evidence="1" type="ORF">LCGC14_2370280</name>
</gene>
<organism evidence="1">
    <name type="scientific">marine sediment metagenome</name>
    <dbReference type="NCBI Taxonomy" id="412755"/>
    <lineage>
        <taxon>unclassified sequences</taxon>
        <taxon>metagenomes</taxon>
        <taxon>ecological metagenomes</taxon>
    </lineage>
</organism>
<name>A0A0F9C3X6_9ZZZZ</name>
<dbReference type="EMBL" id="LAZR01034922">
    <property type="protein sequence ID" value="KKL28924.1"/>
    <property type="molecule type" value="Genomic_DNA"/>
</dbReference>
<comment type="caution">
    <text evidence="1">The sequence shown here is derived from an EMBL/GenBank/DDBJ whole genome shotgun (WGS) entry which is preliminary data.</text>
</comment>